<name>A0A7T5UHG4_9BACT</name>
<dbReference type="AlphaFoldDB" id="A0A7T5UHG4"/>
<organism evidence="1 2">
    <name type="scientific">Micavibrio aeruginosavorus</name>
    <dbReference type="NCBI Taxonomy" id="349221"/>
    <lineage>
        <taxon>Bacteria</taxon>
        <taxon>Pseudomonadati</taxon>
        <taxon>Bdellovibrionota</taxon>
        <taxon>Bdellovibrionia</taxon>
        <taxon>Bdellovibrionales</taxon>
        <taxon>Pseudobdellovibrionaceae</taxon>
        <taxon>Micavibrio</taxon>
    </lineage>
</organism>
<dbReference type="EMBL" id="CP066681">
    <property type="protein sequence ID" value="QQG36931.1"/>
    <property type="molecule type" value="Genomic_DNA"/>
</dbReference>
<evidence type="ECO:0000313" key="1">
    <source>
        <dbReference type="EMBL" id="QQG36931.1"/>
    </source>
</evidence>
<accession>A0A7T5UHG4</accession>
<evidence type="ECO:0000313" key="2">
    <source>
        <dbReference type="Proteomes" id="UP000595362"/>
    </source>
</evidence>
<protein>
    <submittedName>
        <fullName evidence="1">Uncharacterized protein</fullName>
    </submittedName>
</protein>
<dbReference type="Proteomes" id="UP000595362">
    <property type="component" value="Chromosome"/>
</dbReference>
<gene>
    <name evidence="1" type="ORF">HYS17_03935</name>
</gene>
<reference evidence="1 2" key="1">
    <citation type="submission" date="2020-07" db="EMBL/GenBank/DDBJ databases">
        <title>Huge and variable diversity of episymbiotic CPR bacteria and DPANN archaea in groundwater ecosystems.</title>
        <authorList>
            <person name="He C.Y."/>
            <person name="Keren R."/>
            <person name="Whittaker M."/>
            <person name="Farag I.F."/>
            <person name="Doudna J."/>
            <person name="Cate J.H.D."/>
            <person name="Banfield J.F."/>
        </authorList>
    </citation>
    <scope>NUCLEOTIDE SEQUENCE [LARGE SCALE GENOMIC DNA]</scope>
    <source>
        <strain evidence="1">NC_groundwater_70_Ag_B-0.1um_54_66</strain>
    </source>
</reference>
<proteinExistence type="predicted"/>
<sequence>MTRFQSPDTGRNWVNWLREQAAQAYVWDEAGQYHRVIAPRGPTARTLREAWQSLSAADERFPSLKHNLFVGALPRLPLAARAQINAFFSAQGLRDFEFLDHGGRAIAFRAYHLPSRQFRIARMEAPHGCRYARPRHPAILQPFASNEGRMKAYGDIKLEILPEVMPLAKLYKACDADQVKLLRDLFHEAVLGLSWGTNLMYPATMFDRDAEPQNVGVRPDGRIVSFDPQIITGAPAQAAQRHFKTPGILKDASTTQLALIYPAF</sequence>